<dbReference type="PANTHER" id="PTHR15967:SF0">
    <property type="entry name" value="E2F-ASSOCIATED PHOSPHOPROTEIN"/>
    <property type="match status" value="1"/>
</dbReference>
<feature type="compositionally biased region" description="Basic and acidic residues" evidence="1">
    <location>
        <begin position="74"/>
        <end position="90"/>
    </location>
</feature>
<gene>
    <name evidence="2" type="ORF">HNY73_015837</name>
</gene>
<keyword evidence="3" id="KW-1185">Reference proteome</keyword>
<evidence type="ECO:0000313" key="2">
    <source>
        <dbReference type="EMBL" id="KAF8773154.1"/>
    </source>
</evidence>
<dbReference type="Proteomes" id="UP000807504">
    <property type="component" value="Unassembled WGS sequence"/>
</dbReference>
<evidence type="ECO:0000256" key="1">
    <source>
        <dbReference type="SAM" id="MobiDB-lite"/>
    </source>
</evidence>
<comment type="caution">
    <text evidence="2">The sequence shown here is derived from an EMBL/GenBank/DDBJ whole genome shotgun (WGS) entry which is preliminary data.</text>
</comment>
<dbReference type="InterPro" id="IPR019370">
    <property type="entry name" value="E2F-assoc_phosphoprotein"/>
</dbReference>
<dbReference type="GO" id="GO:0005634">
    <property type="term" value="C:nucleus"/>
    <property type="evidence" value="ECO:0007669"/>
    <property type="project" value="TreeGrafter"/>
</dbReference>
<reference evidence="2" key="2">
    <citation type="submission" date="2020-06" db="EMBL/GenBank/DDBJ databases">
        <authorList>
            <person name="Sheffer M."/>
        </authorList>
    </citation>
    <scope>NUCLEOTIDE SEQUENCE</scope>
</reference>
<feature type="region of interest" description="Disordered" evidence="1">
    <location>
        <begin position="1"/>
        <end position="21"/>
    </location>
</feature>
<name>A0A8T0EI51_ARGBR</name>
<proteinExistence type="predicted"/>
<dbReference type="AlphaFoldDB" id="A0A8T0EI51"/>
<dbReference type="Pfam" id="PF10238">
    <property type="entry name" value="Eapp_C"/>
    <property type="match status" value="1"/>
</dbReference>
<accession>A0A8T0EI51</accession>
<evidence type="ECO:0000313" key="3">
    <source>
        <dbReference type="Proteomes" id="UP000807504"/>
    </source>
</evidence>
<sequence length="233" mass="26945">MEDEYIVEEYSDEDYDSSSSDDDVQIFLKKECGLLQVEDDFEKEVDQVMTAHLQKLKGCEEETPVSDSALISKNDSEKSDAQAKQDKINDELFYDPDMDDEDEKWINEKRRSYIYPSSSSNKNNTENKKLKPLPNSDAVLNCPACLSLLCLDCQRHDVYKSQYRAMFVSNCTVVETETLAYSNKKKFKKKKEHSASSNEKEIFNPVRCTVCNTEVAVYDKDEIYHFFNVLASY</sequence>
<protein>
    <submittedName>
        <fullName evidence="2">E2F-associated phosphoprotein like</fullName>
    </submittedName>
</protein>
<dbReference type="PANTHER" id="PTHR15967">
    <property type="entry name" value="E2F-ASSOCIATED PHOSPHOPROTEIN"/>
    <property type="match status" value="1"/>
</dbReference>
<feature type="region of interest" description="Disordered" evidence="1">
    <location>
        <begin position="56"/>
        <end position="95"/>
    </location>
</feature>
<organism evidence="2 3">
    <name type="scientific">Argiope bruennichi</name>
    <name type="common">Wasp spider</name>
    <name type="synonym">Aranea bruennichi</name>
    <dbReference type="NCBI Taxonomy" id="94029"/>
    <lineage>
        <taxon>Eukaryota</taxon>
        <taxon>Metazoa</taxon>
        <taxon>Ecdysozoa</taxon>
        <taxon>Arthropoda</taxon>
        <taxon>Chelicerata</taxon>
        <taxon>Arachnida</taxon>
        <taxon>Araneae</taxon>
        <taxon>Araneomorphae</taxon>
        <taxon>Entelegynae</taxon>
        <taxon>Araneoidea</taxon>
        <taxon>Araneidae</taxon>
        <taxon>Argiope</taxon>
    </lineage>
</organism>
<reference evidence="2" key="1">
    <citation type="journal article" date="2020" name="bioRxiv">
        <title>Chromosome-level reference genome of the European wasp spider Argiope bruennichi: a resource for studies on range expansion and evolutionary adaptation.</title>
        <authorList>
            <person name="Sheffer M.M."/>
            <person name="Hoppe A."/>
            <person name="Krehenwinkel H."/>
            <person name="Uhl G."/>
            <person name="Kuss A.W."/>
            <person name="Jensen L."/>
            <person name="Jensen C."/>
            <person name="Gillespie R.G."/>
            <person name="Hoff K.J."/>
            <person name="Prost S."/>
        </authorList>
    </citation>
    <scope>NUCLEOTIDE SEQUENCE</scope>
</reference>
<dbReference type="EMBL" id="JABXBU010002227">
    <property type="protein sequence ID" value="KAF8773154.1"/>
    <property type="molecule type" value="Genomic_DNA"/>
</dbReference>